<reference evidence="1" key="1">
    <citation type="submission" date="2020-03" db="EMBL/GenBank/DDBJ databases">
        <title>The deep terrestrial virosphere.</title>
        <authorList>
            <person name="Holmfeldt K."/>
            <person name="Nilsson E."/>
            <person name="Simone D."/>
            <person name="Lopez-Fernandez M."/>
            <person name="Wu X."/>
            <person name="de Brujin I."/>
            <person name="Lundin D."/>
            <person name="Andersson A."/>
            <person name="Bertilsson S."/>
            <person name="Dopson M."/>
        </authorList>
    </citation>
    <scope>NUCLEOTIDE SEQUENCE</scope>
    <source>
        <strain evidence="1">MM171A00291</strain>
        <strain evidence="2">MM171B00223</strain>
    </source>
</reference>
<evidence type="ECO:0000313" key="1">
    <source>
        <dbReference type="EMBL" id="QJB00740.1"/>
    </source>
</evidence>
<proteinExistence type="predicted"/>
<name>A0A6M3M3I1_9ZZZZ</name>
<dbReference type="AlphaFoldDB" id="A0A6M3M3I1"/>
<dbReference type="EMBL" id="MT143887">
    <property type="protein sequence ID" value="QJB04631.1"/>
    <property type="molecule type" value="Genomic_DNA"/>
</dbReference>
<protein>
    <submittedName>
        <fullName evidence="1">Uncharacterized protein</fullName>
    </submittedName>
</protein>
<dbReference type="EMBL" id="MT143699">
    <property type="protein sequence ID" value="QJB00740.1"/>
    <property type="molecule type" value="Genomic_DNA"/>
</dbReference>
<sequence length="194" mass="22589">MTPEIRYVDTTGITENPPRAFIQVGSEKTINFKCGEYTLSIPMLGITEAHDFVSIIAQCFAVIGQLTDYKNVNQDLNGTRTAEQKLRWFAEKIKINTQINRTYKFATKKIYDLSIKHVNKKKGFKKALYKKMKDDFMWGLDVLENMNDFWNTVKRKVFFLSRGTTLRQTDGYNSIWSDYHMDATGNRLVKPRYG</sequence>
<accession>A0A6M3M3I1</accession>
<organism evidence="1">
    <name type="scientific">viral metagenome</name>
    <dbReference type="NCBI Taxonomy" id="1070528"/>
    <lineage>
        <taxon>unclassified sequences</taxon>
        <taxon>metagenomes</taxon>
        <taxon>organismal metagenomes</taxon>
    </lineage>
</organism>
<gene>
    <name evidence="1" type="ORF">MM171A00291_0048</name>
    <name evidence="2" type="ORF">MM171B00223_0008</name>
</gene>
<evidence type="ECO:0000313" key="2">
    <source>
        <dbReference type="EMBL" id="QJB04631.1"/>
    </source>
</evidence>